<feature type="compositionally biased region" description="Pro residues" evidence="1">
    <location>
        <begin position="662"/>
        <end position="682"/>
    </location>
</feature>
<feature type="domain" description="OLD protein-like TOPRIM" evidence="3">
    <location>
        <begin position="460"/>
        <end position="529"/>
    </location>
</feature>
<evidence type="ECO:0000313" key="4">
    <source>
        <dbReference type="EMBL" id="SHG61265.1"/>
    </source>
</evidence>
<evidence type="ECO:0000259" key="2">
    <source>
        <dbReference type="Pfam" id="PF13175"/>
    </source>
</evidence>
<dbReference type="InterPro" id="IPR027417">
    <property type="entry name" value="P-loop_NTPase"/>
</dbReference>
<evidence type="ECO:0000256" key="1">
    <source>
        <dbReference type="SAM" id="MobiDB-lite"/>
    </source>
</evidence>
<feature type="domain" description="Endonuclease GajA/Old nuclease/RecF-like AAA" evidence="2">
    <location>
        <begin position="3"/>
        <end position="64"/>
    </location>
</feature>
<evidence type="ECO:0000259" key="3">
    <source>
        <dbReference type="Pfam" id="PF20469"/>
    </source>
</evidence>
<dbReference type="InterPro" id="IPR034139">
    <property type="entry name" value="TOPRIM_OLD"/>
</dbReference>
<proteinExistence type="predicted"/>
<dbReference type="SUPFAM" id="SSF52540">
    <property type="entry name" value="P-loop containing nucleoside triphosphate hydrolases"/>
    <property type="match status" value="1"/>
</dbReference>
<dbReference type="Gene3D" id="3.40.50.300">
    <property type="entry name" value="P-loop containing nucleotide triphosphate hydrolases"/>
    <property type="match status" value="2"/>
</dbReference>
<dbReference type="InterPro" id="IPR041685">
    <property type="entry name" value="AAA_GajA/Old/RecF-like"/>
</dbReference>
<feature type="region of interest" description="Disordered" evidence="1">
    <location>
        <begin position="661"/>
        <end position="694"/>
    </location>
</feature>
<dbReference type="GO" id="GO:0004519">
    <property type="term" value="F:endonuclease activity"/>
    <property type="evidence" value="ECO:0007669"/>
    <property type="project" value="UniProtKB-KW"/>
</dbReference>
<dbReference type="PANTHER" id="PTHR43581">
    <property type="entry name" value="ATP/GTP PHOSPHATASE"/>
    <property type="match status" value="1"/>
</dbReference>
<dbReference type="AlphaFoldDB" id="A0A1M5L8K6"/>
<dbReference type="OrthoDB" id="9816534at2"/>
<keyword evidence="5" id="KW-1185">Reference proteome</keyword>
<accession>A0A1M5L8K6</accession>
<keyword evidence="4" id="KW-0255">Endonuclease</keyword>
<dbReference type="EMBL" id="FQUP01000006">
    <property type="protein sequence ID" value="SHG61265.1"/>
    <property type="molecule type" value="Genomic_DNA"/>
</dbReference>
<gene>
    <name evidence="4" type="ORF">SAMN02745157_4524</name>
</gene>
<name>A0A1M5L8K6_9HYPH</name>
<dbReference type="RefSeq" id="WP_073057723.1">
    <property type="nucleotide sequence ID" value="NZ_FQUP01000006.1"/>
</dbReference>
<dbReference type="InterPro" id="IPR051396">
    <property type="entry name" value="Bact_Antivir_Def_Nuclease"/>
</dbReference>
<reference evidence="4 5" key="1">
    <citation type="submission" date="2016-11" db="EMBL/GenBank/DDBJ databases">
        <authorList>
            <person name="Jaros S."/>
            <person name="Januszkiewicz K."/>
            <person name="Wedrychowicz H."/>
        </authorList>
    </citation>
    <scope>NUCLEOTIDE SEQUENCE [LARGE SCALE GENOMIC DNA]</scope>
    <source>
        <strain evidence="4 5">DSM 19436</strain>
    </source>
</reference>
<dbReference type="Pfam" id="PF20469">
    <property type="entry name" value="OLD-like_TOPRIM"/>
    <property type="match status" value="1"/>
</dbReference>
<sequence>MVKLSNVRVEGFRLLESVDIAIEQGATVIVGRNNSGKTSLTEVFDKFLGERFGSFRLEDFSAAVRAHFVTAKAARDVVDSQPEAVLAALPRIALTLTFTYDGAQADLGPLSPFIIDLDPACTSAIALIEYSCSLNKLAPLLDLPDYEAGAQNANEVLFRHLRDAIPAAYSIKCFAIDPTDANNRRAFDGTAELKALLQTGFVKAQRTLDMGKRGDTDVIGKLLNKLFRTASNLNASPGDQEIATQLKAAVAGIEQTMQGDFDDQLKGLLPALNSFGFPSLNDTELRPQTQIDVESLLTDNTRILYTGTDGVHLPEGYNGLGTRNLIYILLQLEALHKTYRSTATRPGTHLVFIEEPEAHLHPQMQEVFITQLNEAIATLSEKYPGEPVWQVQFIVSTHSSHLANAAQFDAIRYFLNEPTAAQGVRRTKVKDFRKGAAAIQSDDRSFLQQYMTLTKCDLYFADKVILVEGATEKILMPRILKLVDDTLPPEAKLCRQYITTMEVGGAHAQVFYPLLDLLELKTLIVTDIDAVRLHPDGKLRKCPCAEAERTSNNALKRWFDDAMISVAALTAKTPADKTRRFCRIAYQMPEDGSAHTARSYEDALILANLDRFGIADDAAAAQNAFDAAQDFKKSEEAIRFAIIEADWNVPKYIKEGLVWLSEPPPPPDAPPPIVPEDVPPAPGGADAPAAEGAA</sequence>
<keyword evidence="4" id="KW-0378">Hydrolase</keyword>
<dbReference type="PANTHER" id="PTHR43581:SF4">
    <property type="entry name" value="ATP_GTP PHOSPHATASE"/>
    <property type="match status" value="1"/>
</dbReference>
<keyword evidence="4" id="KW-0540">Nuclease</keyword>
<organism evidence="4 5">
    <name type="scientific">Kaistia soli DSM 19436</name>
    <dbReference type="NCBI Taxonomy" id="1122133"/>
    <lineage>
        <taxon>Bacteria</taxon>
        <taxon>Pseudomonadati</taxon>
        <taxon>Pseudomonadota</taxon>
        <taxon>Alphaproteobacteria</taxon>
        <taxon>Hyphomicrobiales</taxon>
        <taxon>Kaistiaceae</taxon>
        <taxon>Kaistia</taxon>
    </lineage>
</organism>
<dbReference type="Pfam" id="PF13175">
    <property type="entry name" value="AAA_15"/>
    <property type="match status" value="2"/>
</dbReference>
<dbReference type="Proteomes" id="UP000184485">
    <property type="component" value="Unassembled WGS sequence"/>
</dbReference>
<evidence type="ECO:0000313" key="5">
    <source>
        <dbReference type="Proteomes" id="UP000184485"/>
    </source>
</evidence>
<feature type="compositionally biased region" description="Low complexity" evidence="1">
    <location>
        <begin position="683"/>
        <end position="694"/>
    </location>
</feature>
<feature type="domain" description="Endonuclease GajA/Old nuclease/RecF-like AAA" evidence="2">
    <location>
        <begin position="195"/>
        <end position="403"/>
    </location>
</feature>
<dbReference type="STRING" id="1122133.SAMN02745157_4524"/>
<dbReference type="CDD" id="cd01026">
    <property type="entry name" value="TOPRIM_OLD"/>
    <property type="match status" value="1"/>
</dbReference>
<protein>
    <submittedName>
        <fullName evidence="4">Predicted ATP-dependent endonuclease of the OLD family, contains P-loop ATPase and TOPRIM domains</fullName>
    </submittedName>
</protein>